<dbReference type="InterPro" id="IPR002035">
    <property type="entry name" value="VWF_A"/>
</dbReference>
<dbReference type="PROSITE" id="PS50234">
    <property type="entry name" value="VWFA"/>
    <property type="match status" value="1"/>
</dbReference>
<dbReference type="InterPro" id="IPR051266">
    <property type="entry name" value="CLCR"/>
</dbReference>
<dbReference type="Pfam" id="PF00092">
    <property type="entry name" value="VWA"/>
    <property type="match status" value="1"/>
</dbReference>
<dbReference type="InterPro" id="IPR021908">
    <property type="entry name" value="YfbK_C"/>
</dbReference>
<protein>
    <submittedName>
        <fullName evidence="2">von Willebrand factor, vWF type A domain protein STM2315</fullName>
    </submittedName>
</protein>
<dbReference type="CDD" id="cd01465">
    <property type="entry name" value="vWA_subgroup"/>
    <property type="match status" value="1"/>
</dbReference>
<dbReference type="SUPFAM" id="SSF53300">
    <property type="entry name" value="vWA-like"/>
    <property type="match status" value="1"/>
</dbReference>
<dbReference type="SMART" id="SM00327">
    <property type="entry name" value="VWA"/>
    <property type="match status" value="1"/>
</dbReference>
<dbReference type="PANTHER" id="PTHR10579:SF43">
    <property type="entry name" value="ZINC FINGER (C3HC4-TYPE RING FINGER) FAMILY PROTEIN"/>
    <property type="match status" value="1"/>
</dbReference>
<organism evidence="2">
    <name type="scientific">hydrothermal vent metagenome</name>
    <dbReference type="NCBI Taxonomy" id="652676"/>
    <lineage>
        <taxon>unclassified sequences</taxon>
        <taxon>metagenomes</taxon>
        <taxon>ecological metagenomes</taxon>
    </lineage>
</organism>
<dbReference type="InterPro" id="IPR022156">
    <property type="entry name" value="Uncharacterised_YfbK_N"/>
</dbReference>
<gene>
    <name evidence="2" type="ORF">MNBD_GAMMA22-1123</name>
</gene>
<dbReference type="PANTHER" id="PTHR10579">
    <property type="entry name" value="CALCIUM-ACTIVATED CHLORIDE CHANNEL REGULATOR"/>
    <property type="match status" value="1"/>
</dbReference>
<evidence type="ECO:0000313" key="2">
    <source>
        <dbReference type="EMBL" id="VAX00086.1"/>
    </source>
</evidence>
<dbReference type="Pfam" id="PF12034">
    <property type="entry name" value="YfbK_C"/>
    <property type="match status" value="1"/>
</dbReference>
<dbReference type="AlphaFoldDB" id="A0A3B1A2U7"/>
<sequence>MNNKVVLLVSAAFTIMTLSACGTAQNSIASKEQITTLQKKSLSEKEIKKNSQARAELMVLESKLADSELAISSVASLAPRKAKRKLERSRFLSQMYSSNVPAIRNTENYAHLESNAIKRVKEHPVSTFSIDVDTGSYSNVRRVINSGSLPRKDAVRVEELVNYFNYQYPEPDTKPFSVTTEIAPTPWNKNTYLLHVGIKAIDVSKNNIPASNLVFLVDVSGSMQSENKLGLLKKSLKLLTKQLRKQDKISLVVYAGASGVVLEPTDGNKTATISRALDNLAAGGSTNGAAGIKLAYLMAEQAFIKNGVNRIILATDGDFNVGTVNFEALSDLITEKRKSGISLTTLGFGSGNYNDHLMEQLADKGNGNYQYIDTLNEAQKVLVDEMSSTLQTVAKDVKLQIEFNNSKVSEYRLIGYENRVLKREDFNNDKVDAGDIGAGHTVTALYEISLVGSKEQSVDELRYNKKSNALYKSTLNGELAFLKIRYKAPKQENSKLISYALNAKTITKNIKNTSDRFRFSAAVAAFGQMLKGGTYTKKYSYSDVLDMARNARGKDNFGYRGEFIKLVNLVKSLS</sequence>
<dbReference type="PROSITE" id="PS51257">
    <property type="entry name" value="PROKAR_LIPOPROTEIN"/>
    <property type="match status" value="1"/>
</dbReference>
<reference evidence="2" key="1">
    <citation type="submission" date="2018-06" db="EMBL/GenBank/DDBJ databases">
        <authorList>
            <person name="Zhirakovskaya E."/>
        </authorList>
    </citation>
    <scope>NUCLEOTIDE SEQUENCE</scope>
</reference>
<feature type="domain" description="VWFA" evidence="1">
    <location>
        <begin position="212"/>
        <end position="390"/>
    </location>
</feature>
<dbReference type="Pfam" id="PF12450">
    <property type="entry name" value="vWF_A"/>
    <property type="match status" value="1"/>
</dbReference>
<dbReference type="InterPro" id="IPR036465">
    <property type="entry name" value="vWFA_dom_sf"/>
</dbReference>
<dbReference type="Gene3D" id="3.40.50.410">
    <property type="entry name" value="von Willebrand factor, type A domain"/>
    <property type="match status" value="1"/>
</dbReference>
<dbReference type="EMBL" id="UOFS01000042">
    <property type="protein sequence ID" value="VAX00086.1"/>
    <property type="molecule type" value="Genomic_DNA"/>
</dbReference>
<proteinExistence type="predicted"/>
<accession>A0A3B1A2U7</accession>
<name>A0A3B1A2U7_9ZZZZ</name>
<evidence type="ECO:0000259" key="1">
    <source>
        <dbReference type="PROSITE" id="PS50234"/>
    </source>
</evidence>